<dbReference type="Pfam" id="PF23704">
    <property type="entry name" value="WHD_GTF3C1_N"/>
    <property type="match status" value="1"/>
</dbReference>
<accession>A0A8J2RZ71</accession>
<dbReference type="Gene3D" id="3.40.50.720">
    <property type="entry name" value="NAD(P)-binding Rossmann-like Domain"/>
    <property type="match status" value="1"/>
</dbReference>
<dbReference type="Pfam" id="PF04182">
    <property type="entry name" value="B-block_TFIIIC"/>
    <property type="match status" value="1"/>
</dbReference>
<dbReference type="GO" id="GO:0006384">
    <property type="term" value="P:transcription initiation at RNA polymerase III promoter"/>
    <property type="evidence" value="ECO:0007669"/>
    <property type="project" value="InterPro"/>
</dbReference>
<evidence type="ECO:0000259" key="7">
    <source>
        <dbReference type="Pfam" id="PF03015"/>
    </source>
</evidence>
<dbReference type="InterPro" id="IPR013120">
    <property type="entry name" value="FAR_NAD-bd"/>
</dbReference>
<name>A0A8J2RZ71_9CRUS</name>
<dbReference type="InterPro" id="IPR033640">
    <property type="entry name" value="FAR_C"/>
</dbReference>
<dbReference type="GO" id="GO:0005634">
    <property type="term" value="C:nucleus"/>
    <property type="evidence" value="ECO:0007669"/>
    <property type="project" value="UniProtKB-SubCell"/>
</dbReference>
<dbReference type="InterPro" id="IPR036291">
    <property type="entry name" value="NAD(P)-bd_dom_sf"/>
</dbReference>
<dbReference type="GO" id="GO:0003677">
    <property type="term" value="F:DNA binding"/>
    <property type="evidence" value="ECO:0007669"/>
    <property type="project" value="UniProtKB-KW"/>
</dbReference>
<feature type="domain" description="Fatty acyl-CoA reductase C-terminal" evidence="7">
    <location>
        <begin position="359"/>
        <end position="451"/>
    </location>
</feature>
<feature type="compositionally biased region" description="Polar residues" evidence="6">
    <location>
        <begin position="1498"/>
        <end position="1516"/>
    </location>
</feature>
<keyword evidence="13" id="KW-1185">Reference proteome</keyword>
<evidence type="ECO:0000256" key="5">
    <source>
        <dbReference type="ARBA" id="ARBA00023242"/>
    </source>
</evidence>
<dbReference type="OrthoDB" id="68020at2759"/>
<evidence type="ECO:0000313" key="12">
    <source>
        <dbReference type="EMBL" id="CAH0106191.1"/>
    </source>
</evidence>
<sequence>MSDSNIVKFYEDRSIFITGATGFMGKVLVEKLLRSCPGINRLYILMRPSKGKEVTVRLQELISNEVFDSLRREQSNMLEKIVALSGDVTVENFGLSPSDLNLLIENVSVVFNLAATVRFDEELKSALKMNVKGPRCLLEICRKMKHLDAFVHVSTAFTNVDRQEIDEAIYPSTMDPVKLSEFIDDAEPALINNITTELVGPYPNTYTYTKQLAEQILEKECGAVPLAIVRPSIVTAALREPFPGWIDNLNGPTGLIAGGGKGFIRVFKVESSDFVTDLIPVDLSINLMIAVAWRTAMYKPVNPVVYFSSTSFDNPITFGQFEDFTTLAWRKYPTKDMLWYPTSECTNKSWYYQLNVMLCHIMPAFLADCYARCMGQRPNKVRLYKKAFRALSAFEFFFSKQWIFLSKNSDGIWSKMSTKDRQIFYFNVRDINWRAYFETYILGTRRFILKDDISTLPEAKKNVTKLYLLRNCLHIFLFAVSLIGSILDEIALEGLEGLTISTLWIRLTNRKDFPLALDEHSKRFIWRIICKNDSVNIFCLEAPRSPLIDYNRYDNVDPELEIICEPETLPEDIYPVAAVEDKVNGIRGSCATYNTRKNITSVARAITLEESISKYGEQLVLVACQASRNVALAGVQTDVLETLSINSYIMLERIGRSREHGDVTQGRHGLSRLNIQPKSAFYFRKRLLADGLIVKQPISMRVSNRNVLGTLLHLTRFYSLRLPKLLDLIKRLIKILKEAPGYMLDFQTIRTKLNTSSQLKKILASSEMRQYATVQPVPYRKYFPDAEIKDWKMRNCDNEKQVKIVKLLDPTVDPEALFQGDEAPPDDGSLYSEGDEESSCSGILTNAVIQRHHHSIVQQAYAVIEASGSEGLTQGDLAEQLGLSQLDARSVIRALSRLLMVDCIVKEVKKTRFFLYVAKNHFSSNAIRAQFEQEQRKIIGLIQTPNEPVNDSISQISVPFFPSTNVQLEKDVTLRTEEVEEDDGLFRPNVPRGILAEGETISDLTHRSLKRVNIILETIRKQLVIEEIGILLRLITTEEIKEGLDVRIDRRSLKRLLARLSNEGQLKNLRIVLRCGDRERVLNFICQPGIDQNNSVIRSAIDQAKMKLFCLSKNKYNRNTTPKPEKTQSKSDKLEFNDNSVPLDPSLCDSVKQVKEQLLKGQVQGSKSFPFKFVHGTNSGKVYGTEPKCIRVKEIHTLMYYLVYGYDGELISDQVQARELLRTENPVLDGLDCEMFDDLPDIYKTKLGWQTFIEPLPIHSGWPTGWAFLCDILLRLPLSIFLKVVNITYQIEGLEAYIKHPIKQYVLLKHLPLDLRQGLIFARKYIFSVHEIITNMVYLGLAQFGPHSLKEKDQVFIYLNRKTTLMDTTPSNPGYHHISRDIEYEKKSFIFDSMEDVDKYWYEVWTICSNTLLGSLSTVAGQSITLEMLRKKPAMIEAMRMREPHEAPTLDTGEVPGDHLGAAGFDSAFFAHLKRNWTYNKSTTMINRLEMQVKKTGNESSKATKSPHTKTSNPSTAPGRLASLRNNVVRFTQCVTQDGKNLTIPVTVVENETSSRNLKRKRRDSNNSTPTVRWSNVAKKAKVSTKPASKVRVVKARKKKGPRRPYYDEKDREALLLMRRLRVTWSDMEDSFLLVCKLAGTYIHGCLRQSVPFVVIRDCLHERFPQSRNKTSRACQRRVAYMMRNDETRLKIEIEYQALKEEPNIEEVSGGGPITKQDRNQGVEKTEELIISRFQKLLEYLKTRFSTGAFSSYPIKLPNTIEEFHQQYELKHLIVNLRHREPILEVKDVVKVNSNVVYNVIHSSLCTTEDKASWGFHLFNIYQQYPDSLVRSALAKMKADMMIAQRKRALIRSKKFPYMPLSAVPYKLSITYIHLFLSRYQYPIFHSSHQRLQSILAEKQKNDLDRQENWPGVEVSRIHEGGNAAMAVSLFSIGIARFRFAIPDQIIIFDPKLKDHPEEFDNLIKRYNNWVKDVDTAAQNSQNVNKEDSAQIQRRRLGMTTAAASSAIAAIPKLISTTDVAASRNHEELVKPTPSNVSEAVTGTNSDRTQNQLIMRTASRIGLHMLREDPQSQTNQSTPHIQQEHFVINSCKVYVDVSLPESASEGWLFISPKKKQEILVSIPTTVPFANSLPDQAYEQLYEHLNCSQSAKDDAATILQLITSKKEMGIIVSELPHIVGDLDDPSFTLEKHMSLLTESQVVQIVGVVAQRFVSIYHIDPWVIKSFRLMRSGKDKLDPFNNEHTISKNDEETSAETKKNPNKRQRKGQSEETEEIKIEETPLVIPVGTAAESANETVSGRRKRKLCNYYPPSKKSHTADSLGTDDRIDLLVLVKPWVKIDGSLNRRVLDRLLGAVLSHALLKPGSSIGQFADRFHPALQPFLTRELVEILEKIGCVELYGIKKTGKAGPFAARTTIEIVPIGRFAHDQEIYVDPKPEAILRLGEFIGEKKYEKDYVPKCSCHSKTDS</sequence>
<dbReference type="EMBL" id="CAKKLH010000223">
    <property type="protein sequence ID" value="CAH0106191.1"/>
    <property type="molecule type" value="Genomic_DNA"/>
</dbReference>
<dbReference type="Pfam" id="PF03015">
    <property type="entry name" value="Sterile"/>
    <property type="match status" value="1"/>
</dbReference>
<feature type="region of interest" description="Disordered" evidence="6">
    <location>
        <begin position="2236"/>
        <end position="2275"/>
    </location>
</feature>
<gene>
    <name evidence="12" type="ORF">DGAL_LOCUS9342</name>
</gene>
<evidence type="ECO:0008006" key="14">
    <source>
        <dbReference type="Google" id="ProtNLM"/>
    </source>
</evidence>
<reference evidence="12" key="1">
    <citation type="submission" date="2021-11" db="EMBL/GenBank/DDBJ databases">
        <authorList>
            <person name="Schell T."/>
        </authorList>
    </citation>
    <scope>NUCLEOTIDE SEQUENCE</scope>
    <source>
        <strain evidence="12">M5</strain>
    </source>
</reference>
<feature type="region of interest" description="Disordered" evidence="6">
    <location>
        <begin position="1552"/>
        <end position="1571"/>
    </location>
</feature>
<evidence type="ECO:0000259" key="11">
    <source>
        <dbReference type="Pfam" id="PF24101"/>
    </source>
</evidence>
<dbReference type="InterPro" id="IPR056467">
    <property type="entry name" value="eWH_GTF3C1"/>
</dbReference>
<feature type="compositionally biased region" description="Basic and acidic residues" evidence="6">
    <location>
        <begin position="2243"/>
        <end position="2257"/>
    </location>
</feature>
<feature type="region of interest" description="Disordered" evidence="6">
    <location>
        <begin position="1495"/>
        <end position="1521"/>
    </location>
</feature>
<feature type="domain" description="General transcription factor 3C polypeptide 1 winged-helix" evidence="10">
    <location>
        <begin position="481"/>
        <end position="539"/>
    </location>
</feature>
<keyword evidence="3" id="KW-0238">DNA-binding</keyword>
<proteinExistence type="predicted"/>
<dbReference type="Proteomes" id="UP000789390">
    <property type="component" value="Unassembled WGS sequence"/>
</dbReference>
<keyword evidence="4" id="KW-0804">Transcription</keyword>
<dbReference type="CDD" id="cd09071">
    <property type="entry name" value="FAR_C"/>
    <property type="match status" value="1"/>
</dbReference>
<dbReference type="InterPro" id="IPR007309">
    <property type="entry name" value="TFIIIC_Bblock-bd"/>
</dbReference>
<comment type="subcellular location">
    <subcellularLocation>
        <location evidence="1">Nucleus</location>
    </subcellularLocation>
</comment>
<evidence type="ECO:0000256" key="2">
    <source>
        <dbReference type="ARBA" id="ARBA00022553"/>
    </source>
</evidence>
<dbReference type="InterPro" id="IPR044210">
    <property type="entry name" value="Tfc3-like"/>
</dbReference>
<dbReference type="InterPro" id="IPR035625">
    <property type="entry name" value="Tfc3-like_eWH"/>
</dbReference>
<evidence type="ECO:0000259" key="9">
    <source>
        <dbReference type="Pfam" id="PF07993"/>
    </source>
</evidence>
<comment type="caution">
    <text evidence="12">The sequence shown here is derived from an EMBL/GenBank/DDBJ whole genome shotgun (WGS) entry which is preliminary data.</text>
</comment>
<dbReference type="PANTHER" id="PTHR15180:SF1">
    <property type="entry name" value="GENERAL TRANSCRIPTION FACTOR 3C POLYPEPTIDE 1"/>
    <property type="match status" value="1"/>
</dbReference>
<dbReference type="Pfam" id="PF07993">
    <property type="entry name" value="NAD_binding_4"/>
    <property type="match status" value="1"/>
</dbReference>
<protein>
    <recommendedName>
        <fullName evidence="14">Fatty acyl-CoA reductase</fullName>
    </recommendedName>
</protein>
<dbReference type="SUPFAM" id="SSF51735">
    <property type="entry name" value="NAD(P)-binding Rossmann-fold domains"/>
    <property type="match status" value="1"/>
</dbReference>
<feature type="domain" description="B-block binding subunit of TFIIIC" evidence="8">
    <location>
        <begin position="647"/>
        <end position="719"/>
    </location>
</feature>
<dbReference type="GO" id="GO:0042791">
    <property type="term" value="P:5S class rRNA transcription by RNA polymerase III"/>
    <property type="evidence" value="ECO:0007669"/>
    <property type="project" value="TreeGrafter"/>
</dbReference>
<evidence type="ECO:0000256" key="3">
    <source>
        <dbReference type="ARBA" id="ARBA00023125"/>
    </source>
</evidence>
<evidence type="ECO:0000313" key="13">
    <source>
        <dbReference type="Proteomes" id="UP000789390"/>
    </source>
</evidence>
<dbReference type="Pfam" id="PF24101">
    <property type="entry name" value="WHD_GTF3C1"/>
    <property type="match status" value="1"/>
</dbReference>
<evidence type="ECO:0000259" key="10">
    <source>
        <dbReference type="Pfam" id="PF23704"/>
    </source>
</evidence>
<dbReference type="PANTHER" id="PTHR15180">
    <property type="entry name" value="GENERAL TRANSCRIPTION FACTOR 3C POLYPEPTIDE 1"/>
    <property type="match status" value="1"/>
</dbReference>
<dbReference type="FunFam" id="3.40.50.720:FF:000370">
    <property type="entry name" value="Fatty acyl-CoA reductase"/>
    <property type="match status" value="1"/>
</dbReference>
<feature type="domain" description="Thioester reductase (TE)" evidence="9">
    <location>
        <begin position="17"/>
        <end position="288"/>
    </location>
</feature>
<dbReference type="GO" id="GO:0000127">
    <property type="term" value="C:transcription factor TFIIIC complex"/>
    <property type="evidence" value="ECO:0007669"/>
    <property type="project" value="InterPro"/>
</dbReference>
<keyword evidence="5" id="KW-0539">Nucleus</keyword>
<dbReference type="InterPro" id="IPR056428">
    <property type="entry name" value="WH_GTF3C1"/>
</dbReference>
<evidence type="ECO:0000256" key="6">
    <source>
        <dbReference type="SAM" id="MobiDB-lite"/>
    </source>
</evidence>
<evidence type="ECO:0000256" key="1">
    <source>
        <dbReference type="ARBA" id="ARBA00004123"/>
    </source>
</evidence>
<evidence type="ECO:0000256" key="4">
    <source>
        <dbReference type="ARBA" id="ARBA00023163"/>
    </source>
</evidence>
<feature type="domain" description="GTF3C1 extended winged-helix" evidence="11">
    <location>
        <begin position="1004"/>
        <end position="1106"/>
    </location>
</feature>
<keyword evidence="2" id="KW-0597">Phosphoprotein</keyword>
<dbReference type="CDD" id="cd05236">
    <property type="entry name" value="FAR-N_SDR_e"/>
    <property type="match status" value="1"/>
</dbReference>
<dbReference type="CDD" id="cd16169">
    <property type="entry name" value="Tau138_eWH"/>
    <property type="match status" value="1"/>
</dbReference>
<organism evidence="12 13">
    <name type="scientific">Daphnia galeata</name>
    <dbReference type="NCBI Taxonomy" id="27404"/>
    <lineage>
        <taxon>Eukaryota</taxon>
        <taxon>Metazoa</taxon>
        <taxon>Ecdysozoa</taxon>
        <taxon>Arthropoda</taxon>
        <taxon>Crustacea</taxon>
        <taxon>Branchiopoda</taxon>
        <taxon>Diplostraca</taxon>
        <taxon>Cladocera</taxon>
        <taxon>Anomopoda</taxon>
        <taxon>Daphniidae</taxon>
        <taxon>Daphnia</taxon>
    </lineage>
</organism>
<evidence type="ECO:0000259" key="8">
    <source>
        <dbReference type="Pfam" id="PF04182"/>
    </source>
</evidence>